<dbReference type="AlphaFoldDB" id="A0A2R7Y4F4"/>
<reference evidence="2 3" key="1">
    <citation type="journal article" date="2018" name="Syst. Appl. Microbiol.">
        <title>A new symbiotic nanoarchaeote (Candidatus Nanoclepta minutus) and its host (Zestosphaera tikiterensis gen. nov., sp. nov.) from a New Zealand hot spring.</title>
        <authorList>
            <person name="St John E."/>
            <person name="Liu Y."/>
            <person name="Podar M."/>
            <person name="Stott M.B."/>
            <person name="Meneghin J."/>
            <person name="Chen Z."/>
            <person name="Lagutin K."/>
            <person name="Mitchell K."/>
            <person name="Reysenbach A.L."/>
        </authorList>
    </citation>
    <scope>NUCLEOTIDE SEQUENCE [LARGE SCALE GENOMIC DNA]</scope>
    <source>
        <strain evidence="2">NZ3</strain>
    </source>
</reference>
<dbReference type="EMBL" id="NBVN01000004">
    <property type="protein sequence ID" value="PUA32400.1"/>
    <property type="molecule type" value="Genomic_DNA"/>
</dbReference>
<keyword evidence="1" id="KW-0812">Transmembrane</keyword>
<accession>A0A2R7Y4F4</accession>
<sequence length="193" mass="20979">MYNIRGGQANLFVVVMLVGLVLVLGVSLAGYFSTYVASVSSESSLKNAIQYEIANTVVYKEFDSGTAVWLGLIRIDGSSTTYYMLVINTSSCVWQRISEENIVSNLLSNGLEGVRAGRSVDLNSVYILDPDGNHIPIKTYYRGSSPITIYEIFVEAGGKPKLIGPIPHGGGCVEVVFLTLANNNYYEVGKVYV</sequence>
<organism evidence="2 3">
    <name type="scientific">Zestosphaera tikiterensis</name>
    <dbReference type="NCBI Taxonomy" id="1973259"/>
    <lineage>
        <taxon>Archaea</taxon>
        <taxon>Thermoproteota</taxon>
        <taxon>Thermoprotei</taxon>
        <taxon>Desulfurococcales</taxon>
        <taxon>Desulfurococcaceae</taxon>
        <taxon>Zestosphaera</taxon>
    </lineage>
</organism>
<dbReference type="Proteomes" id="UP000244093">
    <property type="component" value="Unassembled WGS sequence"/>
</dbReference>
<evidence type="ECO:0000256" key="1">
    <source>
        <dbReference type="SAM" id="Phobius"/>
    </source>
</evidence>
<evidence type="ECO:0000313" key="3">
    <source>
        <dbReference type="Proteomes" id="UP000244093"/>
    </source>
</evidence>
<evidence type="ECO:0000313" key="2">
    <source>
        <dbReference type="EMBL" id="PUA32400.1"/>
    </source>
</evidence>
<proteinExistence type="predicted"/>
<protein>
    <submittedName>
        <fullName evidence="2">Uncharacterized protein</fullName>
    </submittedName>
</protein>
<keyword evidence="1" id="KW-1133">Transmembrane helix</keyword>
<gene>
    <name evidence="2" type="ORF">B7O98_07025</name>
</gene>
<keyword evidence="1" id="KW-0472">Membrane</keyword>
<comment type="caution">
    <text evidence="2">The sequence shown here is derived from an EMBL/GenBank/DDBJ whole genome shotgun (WGS) entry which is preliminary data.</text>
</comment>
<name>A0A2R7Y4F4_9CREN</name>
<feature type="transmembrane region" description="Helical" evidence="1">
    <location>
        <begin position="12"/>
        <end position="32"/>
    </location>
</feature>